<dbReference type="eggNOG" id="ENOG502RXY5">
    <property type="taxonomic scope" value="Eukaryota"/>
</dbReference>
<feature type="transmembrane region" description="Helical" evidence="1">
    <location>
        <begin position="108"/>
        <end position="129"/>
    </location>
</feature>
<dbReference type="OMA" id="KPKRWPL"/>
<dbReference type="EMBL" id="KK198763">
    <property type="protein sequence ID" value="KCW46918.1"/>
    <property type="molecule type" value="Genomic_DNA"/>
</dbReference>
<evidence type="ECO:0000313" key="2">
    <source>
        <dbReference type="EMBL" id="KCW46918.1"/>
    </source>
</evidence>
<feature type="transmembrane region" description="Helical" evidence="1">
    <location>
        <begin position="46"/>
        <end position="64"/>
    </location>
</feature>
<sequence>MQRLRRGTSLFGSLAAPQLKKKALNSWAAVQDTFFSTKDTFERHRVVFTVGTSIASVATAWAGYSIRHYHETKVDERLESIERAMKNNYQFEREEIKKIVGRESFSTAAYIATAGTTLVIGYALGWRGGRWHANRKFRREQMKLLGQLKPRRWELLGQIKPKGLKLQFLRRSLSKTQAAETTTKASENLLEDATAARNIGESTRTCSQL</sequence>
<accession>A0A058ZYT4</accession>
<dbReference type="STRING" id="71139.A0A058ZYT4"/>
<dbReference type="OrthoDB" id="1934526at2759"/>
<name>A0A058ZYT4_EUCGR</name>
<organism evidence="2">
    <name type="scientific">Eucalyptus grandis</name>
    <name type="common">Flooded gum</name>
    <dbReference type="NCBI Taxonomy" id="71139"/>
    <lineage>
        <taxon>Eukaryota</taxon>
        <taxon>Viridiplantae</taxon>
        <taxon>Streptophyta</taxon>
        <taxon>Embryophyta</taxon>
        <taxon>Tracheophyta</taxon>
        <taxon>Spermatophyta</taxon>
        <taxon>Magnoliopsida</taxon>
        <taxon>eudicotyledons</taxon>
        <taxon>Gunneridae</taxon>
        <taxon>Pentapetalae</taxon>
        <taxon>rosids</taxon>
        <taxon>malvids</taxon>
        <taxon>Myrtales</taxon>
        <taxon>Myrtaceae</taxon>
        <taxon>Myrtoideae</taxon>
        <taxon>Eucalypteae</taxon>
        <taxon>Eucalyptus</taxon>
    </lineage>
</organism>
<dbReference type="PANTHER" id="PTHR36703">
    <property type="entry name" value="TRIACYLGLYCEROL LIPASE-LIKE PROTEIN"/>
    <property type="match status" value="1"/>
</dbReference>
<dbReference type="PANTHER" id="PTHR36703:SF1">
    <property type="entry name" value="TRIACYLGLYCEROL LIPASE-LIKE PROTEIN"/>
    <property type="match status" value="1"/>
</dbReference>
<protein>
    <submittedName>
        <fullName evidence="2">Uncharacterized protein</fullName>
    </submittedName>
</protein>
<proteinExistence type="predicted"/>
<dbReference type="KEGG" id="egr:104424706"/>
<keyword evidence="1" id="KW-0812">Transmembrane</keyword>
<gene>
    <name evidence="2" type="ORF">EUGRSUZ_K00733</name>
</gene>
<reference evidence="2" key="1">
    <citation type="submission" date="2013-07" db="EMBL/GenBank/DDBJ databases">
        <title>The genome of Eucalyptus grandis.</title>
        <authorList>
            <person name="Schmutz J."/>
            <person name="Hayes R."/>
            <person name="Myburg A."/>
            <person name="Tuskan G."/>
            <person name="Grattapaglia D."/>
            <person name="Rokhsar D.S."/>
        </authorList>
    </citation>
    <scope>NUCLEOTIDE SEQUENCE</scope>
    <source>
        <tissue evidence="2">Leaf extractions</tissue>
    </source>
</reference>
<dbReference type="FunCoup" id="A0A058ZYT4">
    <property type="interactions" value="864"/>
</dbReference>
<evidence type="ECO:0000256" key="1">
    <source>
        <dbReference type="SAM" id="Phobius"/>
    </source>
</evidence>
<keyword evidence="1" id="KW-0472">Membrane</keyword>
<keyword evidence="1" id="KW-1133">Transmembrane helix</keyword>
<dbReference type="AlphaFoldDB" id="A0A058ZYT4"/>
<dbReference type="InParanoid" id="A0A058ZYT4"/>
<dbReference type="Gramene" id="KCW46918">
    <property type="protein sequence ID" value="KCW46918"/>
    <property type="gene ID" value="EUGRSUZ_K00733"/>
</dbReference>